<dbReference type="RefSeq" id="WP_046916176.1">
    <property type="nucleotide sequence ID" value="NZ_JADBGF010000001.1"/>
</dbReference>
<evidence type="ECO:0000313" key="5">
    <source>
        <dbReference type="Proteomes" id="UP000629287"/>
    </source>
</evidence>
<name>A0A8I0P167_9ACTN</name>
<evidence type="ECO:0000256" key="1">
    <source>
        <dbReference type="ARBA" id="ARBA00006484"/>
    </source>
</evidence>
<dbReference type="PROSITE" id="PS00061">
    <property type="entry name" value="ADH_SHORT"/>
    <property type="match status" value="1"/>
</dbReference>
<organism evidence="4 5">
    <name type="scientific">Streptomyces stelliscabiei</name>
    <dbReference type="NCBI Taxonomy" id="146820"/>
    <lineage>
        <taxon>Bacteria</taxon>
        <taxon>Bacillati</taxon>
        <taxon>Actinomycetota</taxon>
        <taxon>Actinomycetes</taxon>
        <taxon>Kitasatosporales</taxon>
        <taxon>Streptomycetaceae</taxon>
        <taxon>Streptomyces</taxon>
    </lineage>
</organism>
<dbReference type="Gene3D" id="3.40.50.720">
    <property type="entry name" value="NAD(P)-binding Rossmann-like Domain"/>
    <property type="match status" value="1"/>
</dbReference>
<gene>
    <name evidence="4" type="ORF">H4687_000503</name>
</gene>
<dbReference type="SUPFAM" id="SSF51735">
    <property type="entry name" value="NAD(P)-binding Rossmann-fold domains"/>
    <property type="match status" value="1"/>
</dbReference>
<comment type="caution">
    <text evidence="4">The sequence shown here is derived from an EMBL/GenBank/DDBJ whole genome shotgun (WGS) entry which is preliminary data.</text>
</comment>
<dbReference type="PANTHER" id="PTHR43669">
    <property type="entry name" value="5-KETO-D-GLUCONATE 5-REDUCTASE"/>
    <property type="match status" value="1"/>
</dbReference>
<dbReference type="InterPro" id="IPR020904">
    <property type="entry name" value="Sc_DH/Rdtase_CS"/>
</dbReference>
<evidence type="ECO:0000256" key="2">
    <source>
        <dbReference type="ARBA" id="ARBA00023002"/>
    </source>
</evidence>
<dbReference type="Proteomes" id="UP000629287">
    <property type="component" value="Unassembled WGS sequence"/>
</dbReference>
<dbReference type="InterPro" id="IPR036291">
    <property type="entry name" value="NAD(P)-bd_dom_sf"/>
</dbReference>
<dbReference type="EMBL" id="JADBGF010000001">
    <property type="protein sequence ID" value="MBE1594374.1"/>
    <property type="molecule type" value="Genomic_DNA"/>
</dbReference>
<dbReference type="FunFam" id="3.40.50.720:FF:000084">
    <property type="entry name" value="Short-chain dehydrogenase reductase"/>
    <property type="match status" value="1"/>
</dbReference>
<dbReference type="Pfam" id="PF13561">
    <property type="entry name" value="adh_short_C2"/>
    <property type="match status" value="1"/>
</dbReference>
<accession>A0A8I0P167</accession>
<dbReference type="InterPro" id="IPR057326">
    <property type="entry name" value="KR_dom"/>
</dbReference>
<protein>
    <submittedName>
        <fullName evidence="4">Gluconate 5-dehydrogenase</fullName>
        <ecNumber evidence="4">1.1.1.69</ecNumber>
    </submittedName>
</protein>
<dbReference type="PANTHER" id="PTHR43669:SF14">
    <property type="entry name" value="OXIDOREDUCTASE"/>
    <property type="match status" value="1"/>
</dbReference>
<dbReference type="AlphaFoldDB" id="A0A8I0P167"/>
<proteinExistence type="inferred from homology"/>
<sequence>MKAPALFDLTGRRALVTGSSKGIGAALATGLAEAGAELVLNGRDPGALERARQELADATGAKVHTAAFDVTDEEAVRRAIREIEDATGPLDILVNNTGVQHREPMLDISAENFERVLHTNLTSAFLVGRTVAAGMVERGHGKIVNICSVQTWLARPGIAAYAASKGGLAMLTRSMCAEWAGSGLTVNALAPGYVVTELTRPLVDDPAFDSWIRGRTPAGRWATVEDLVGTLIWLAAPASDFVNGQVIAVDGGLTAVV</sequence>
<dbReference type="PRINTS" id="PR00080">
    <property type="entry name" value="SDRFAMILY"/>
</dbReference>
<dbReference type="EC" id="1.1.1.69" evidence="4"/>
<dbReference type="InterPro" id="IPR002347">
    <property type="entry name" value="SDR_fam"/>
</dbReference>
<dbReference type="OrthoDB" id="286404at2"/>
<dbReference type="GeneID" id="86825157"/>
<dbReference type="GO" id="GO:0008874">
    <property type="term" value="F:gluconate 5-dehydrogenase activity"/>
    <property type="evidence" value="ECO:0007669"/>
    <property type="project" value="UniProtKB-EC"/>
</dbReference>
<keyword evidence="2 4" id="KW-0560">Oxidoreductase</keyword>
<evidence type="ECO:0000259" key="3">
    <source>
        <dbReference type="SMART" id="SM00822"/>
    </source>
</evidence>
<evidence type="ECO:0000313" key="4">
    <source>
        <dbReference type="EMBL" id="MBE1594374.1"/>
    </source>
</evidence>
<reference evidence="4 5" key="1">
    <citation type="submission" date="2020-10" db="EMBL/GenBank/DDBJ databases">
        <title>Sequencing the genomes of 1000 actinobacteria strains.</title>
        <authorList>
            <person name="Klenk H.-P."/>
        </authorList>
    </citation>
    <scope>NUCLEOTIDE SEQUENCE [LARGE SCALE GENOMIC DNA]</scope>
    <source>
        <strain evidence="4 5">DSM 41803</strain>
    </source>
</reference>
<dbReference type="PRINTS" id="PR00081">
    <property type="entry name" value="GDHRDH"/>
</dbReference>
<feature type="domain" description="Ketoreductase" evidence="3">
    <location>
        <begin position="12"/>
        <end position="192"/>
    </location>
</feature>
<comment type="similarity">
    <text evidence="1">Belongs to the short-chain dehydrogenases/reductases (SDR) family.</text>
</comment>
<keyword evidence="5" id="KW-1185">Reference proteome</keyword>
<dbReference type="SMART" id="SM00822">
    <property type="entry name" value="PKS_KR"/>
    <property type="match status" value="1"/>
</dbReference>